<keyword evidence="1" id="KW-1133">Transmembrane helix</keyword>
<keyword evidence="1" id="KW-0472">Membrane</keyword>
<name>A0A9W6R7M6_9PSEU</name>
<comment type="caution">
    <text evidence="3">The sequence shown here is derived from an EMBL/GenBank/DDBJ whole genome shotgun (WGS) entry which is preliminary data.</text>
</comment>
<keyword evidence="4" id="KW-1185">Reference proteome</keyword>
<dbReference type="Pfam" id="PF13399">
    <property type="entry name" value="LytR_C"/>
    <property type="match status" value="1"/>
</dbReference>
<evidence type="ECO:0000259" key="2">
    <source>
        <dbReference type="Pfam" id="PF13399"/>
    </source>
</evidence>
<reference evidence="3" key="1">
    <citation type="submission" date="2023-03" db="EMBL/GenBank/DDBJ databases">
        <title>Amycolatopsis taiwanensis NBRC 103393.</title>
        <authorList>
            <person name="Ichikawa N."/>
            <person name="Sato H."/>
            <person name="Tonouchi N."/>
        </authorList>
    </citation>
    <scope>NUCLEOTIDE SEQUENCE</scope>
    <source>
        <strain evidence="3">NBRC 103393</strain>
    </source>
</reference>
<dbReference type="Gene3D" id="3.30.70.2390">
    <property type="match status" value="1"/>
</dbReference>
<proteinExistence type="predicted"/>
<gene>
    <name evidence="3" type="ORF">Atai01_63840</name>
</gene>
<evidence type="ECO:0000313" key="3">
    <source>
        <dbReference type="EMBL" id="GLY69765.1"/>
    </source>
</evidence>
<dbReference type="AlphaFoldDB" id="A0A9W6R7M6"/>
<keyword evidence="1" id="KW-0812">Transmembrane</keyword>
<sequence>MASGIPFGNRLGKRTSRPYRRYRPLPAVIVLVVLGLVAMVVWVRAIASKADIDAQTRCSPPATPPAGVIFTSVGHGALDDAAPLPLEQVAVRVLNASQSRGLASITTESLRQQGFTQVAPPDNDPAYPQGNAKCRGQIRFGEHGTSAARTLSFVAPCAELVKDNRADATVDLVIGNGFTDLQITEPAHRVLQQLQDWSAQHPGGGNDQSATSPVIDPSLLAAAHDVAC</sequence>
<organism evidence="3 4">
    <name type="scientific">Amycolatopsis taiwanensis</name>
    <dbReference type="NCBI Taxonomy" id="342230"/>
    <lineage>
        <taxon>Bacteria</taxon>
        <taxon>Bacillati</taxon>
        <taxon>Actinomycetota</taxon>
        <taxon>Actinomycetes</taxon>
        <taxon>Pseudonocardiales</taxon>
        <taxon>Pseudonocardiaceae</taxon>
        <taxon>Amycolatopsis</taxon>
    </lineage>
</organism>
<dbReference type="EMBL" id="BSTI01000018">
    <property type="protein sequence ID" value="GLY69765.1"/>
    <property type="molecule type" value="Genomic_DNA"/>
</dbReference>
<feature type="domain" description="LytR/CpsA/Psr regulator C-terminal" evidence="2">
    <location>
        <begin position="88"/>
        <end position="178"/>
    </location>
</feature>
<dbReference type="InterPro" id="IPR027381">
    <property type="entry name" value="LytR/CpsA/Psr_C"/>
</dbReference>
<accession>A0A9W6R7M6</accession>
<evidence type="ECO:0000313" key="4">
    <source>
        <dbReference type="Proteomes" id="UP001165136"/>
    </source>
</evidence>
<feature type="transmembrane region" description="Helical" evidence="1">
    <location>
        <begin position="25"/>
        <end position="47"/>
    </location>
</feature>
<evidence type="ECO:0000256" key="1">
    <source>
        <dbReference type="SAM" id="Phobius"/>
    </source>
</evidence>
<dbReference type="NCBIfam" id="NF035953">
    <property type="entry name" value="integrity_Cei"/>
    <property type="match status" value="1"/>
</dbReference>
<dbReference type="Proteomes" id="UP001165136">
    <property type="component" value="Unassembled WGS sequence"/>
</dbReference>
<protein>
    <recommendedName>
        <fullName evidence="2">LytR/CpsA/Psr regulator C-terminal domain-containing protein</fullName>
    </recommendedName>
</protein>